<accession>A0A6S7GPW8</accession>
<keyword evidence="2" id="KW-1185">Reference proteome</keyword>
<dbReference type="CDD" id="cd01650">
    <property type="entry name" value="RT_nLTR_like"/>
    <property type="match status" value="1"/>
</dbReference>
<proteinExistence type="predicted"/>
<dbReference type="Proteomes" id="UP001152795">
    <property type="component" value="Unassembled WGS sequence"/>
</dbReference>
<organism evidence="1 2">
    <name type="scientific">Paramuricea clavata</name>
    <name type="common">Red gorgonian</name>
    <name type="synonym">Violescent sea-whip</name>
    <dbReference type="NCBI Taxonomy" id="317549"/>
    <lineage>
        <taxon>Eukaryota</taxon>
        <taxon>Metazoa</taxon>
        <taxon>Cnidaria</taxon>
        <taxon>Anthozoa</taxon>
        <taxon>Octocorallia</taxon>
        <taxon>Malacalcyonacea</taxon>
        <taxon>Plexauridae</taxon>
        <taxon>Paramuricea</taxon>
    </lineage>
</organism>
<evidence type="ECO:0000313" key="2">
    <source>
        <dbReference type="Proteomes" id="UP001152795"/>
    </source>
</evidence>
<reference evidence="1" key="1">
    <citation type="submission" date="2020-04" db="EMBL/GenBank/DDBJ databases">
        <authorList>
            <person name="Alioto T."/>
            <person name="Alioto T."/>
            <person name="Gomez Garrido J."/>
        </authorList>
    </citation>
    <scope>NUCLEOTIDE SEQUENCE</scope>
    <source>
        <strain evidence="1">A484AB</strain>
    </source>
</reference>
<dbReference type="EMBL" id="CACRXK020001054">
    <property type="protein sequence ID" value="CAB3986670.1"/>
    <property type="molecule type" value="Genomic_DNA"/>
</dbReference>
<dbReference type="PROSITE" id="PS50878">
    <property type="entry name" value="RT_POL"/>
    <property type="match status" value="1"/>
</dbReference>
<comment type="caution">
    <text evidence="1">The sequence shown here is derived from an EMBL/GenBank/DDBJ whole genome shotgun (WGS) entry which is preliminary data.</text>
</comment>
<dbReference type="Pfam" id="PF00078">
    <property type="entry name" value="RVT_1"/>
    <property type="match status" value="1"/>
</dbReference>
<evidence type="ECO:0000313" key="1">
    <source>
        <dbReference type="EMBL" id="CAB3986670.1"/>
    </source>
</evidence>
<protein>
    <submittedName>
        <fullName evidence="1">Uncharacterized protein</fullName>
    </submittedName>
</protein>
<name>A0A6S7GPW8_PARCT</name>
<sequence length="966" mass="110764">MNICIDPMNELGNDRIMVLRVKLLDDTYVYIIGVYLPTTSEPADTFNYHLKLLEDVSLELCNNGSIIILGDLNAHIGQLAGERSFTKINSRGRCVHRIVDDLNLISVNSQSLCKGPIETFYGSHGLIRTTIDHIFVPREFSTFIAECAVIEDCSTNLSYHLPVYCDLRVIMKTKQPKCSKNFLMWDKLKDNIYVKKYQDEIERGLSGCSWTNQSLDSIANIENYVEKITHNLKTAALSSVPIKKSKPFLKRYWNTNLSALNKKVKLCRRTWLRNGKPRGRNSNSFIEYKNAKRDFRKAQRRAIYDEEMKDLEHLEKEHDIDRSDFFRKISRMTKQSQNTNDALLVDGKRVDDEQELLSIWREHYEDLYTPKHDPDFDKNFKMHVEESLHNIEEESYGNEDPLDIPFKAEEIQSVCDKLPNGKAGGLDELVYEHFKYGGSFTHQALTRIFNAVRQIEYVAESWTLGNIFSILKKGKKNKLDKGSYRGITLLNVMGKIFERILLNRWIPKFKAIGIPNDFQFAYQKNKSCVLSSFFLQEIINHNVEKGSKVYCCFLDSSKAFDSVWLDGLFYKLYHLGFNGKSWRILRNWYGKMRCCVSVNSLHSNMFPVKQGVRQGGVLSPWLFLCFNNDIPEILKPIDSGLKIDNIHCNSVLVADDITLLSLRVKGLQGLLNAIESYSKKWRFYFNSSKTVEVTFGERTTTNSVCKLTREWYLNGVKITEKSSWEHVGISLSGNFSSTERTKAAANKGKAYVGALMQAKIRPAGLNPTIGANVWRSYGLPAMLYGSEVWWNLTQTEEEILNRANAFAAKRIQGLCITTSSHGALGAIGMWQTTAYIDKQKLLFLGSLCRSPPDTLQKHLFLYRVFSHLHQENSRSIGFAADIYKILETYNLTDYITNYLATGEFPNKTNWKKMVKEQIHQKTDGSMEGNHQCKTEIKALAKKSHKFKAASTLECNKAQSLRARDNS</sequence>
<dbReference type="PANTHER" id="PTHR19446">
    <property type="entry name" value="REVERSE TRANSCRIPTASES"/>
    <property type="match status" value="1"/>
</dbReference>
<dbReference type="SUPFAM" id="SSF56672">
    <property type="entry name" value="DNA/RNA polymerases"/>
    <property type="match status" value="1"/>
</dbReference>
<dbReference type="SUPFAM" id="SSF56219">
    <property type="entry name" value="DNase I-like"/>
    <property type="match status" value="1"/>
</dbReference>
<gene>
    <name evidence="1" type="ORF">PACLA_8A010557</name>
</gene>
<dbReference type="InterPro" id="IPR043502">
    <property type="entry name" value="DNA/RNA_pol_sf"/>
</dbReference>
<dbReference type="AlphaFoldDB" id="A0A6S7GPW8"/>
<dbReference type="Gene3D" id="3.60.10.10">
    <property type="entry name" value="Endonuclease/exonuclease/phosphatase"/>
    <property type="match status" value="1"/>
</dbReference>
<dbReference type="InterPro" id="IPR036691">
    <property type="entry name" value="Endo/exonu/phosph_ase_sf"/>
</dbReference>
<dbReference type="OrthoDB" id="6159030at2759"/>
<dbReference type="InterPro" id="IPR000477">
    <property type="entry name" value="RT_dom"/>
</dbReference>